<dbReference type="Gene3D" id="3.90.550.10">
    <property type="entry name" value="Spore Coat Polysaccharide Biosynthesis Protein SpsA, Chain A"/>
    <property type="match status" value="1"/>
</dbReference>
<protein>
    <submittedName>
        <fullName evidence="2">Glycosyltransferase family 2 protein</fullName>
    </submittedName>
</protein>
<evidence type="ECO:0000313" key="3">
    <source>
        <dbReference type="Proteomes" id="UP001431784"/>
    </source>
</evidence>
<dbReference type="CDD" id="cd06433">
    <property type="entry name" value="GT_2_WfgS_like"/>
    <property type="match status" value="1"/>
</dbReference>
<organism evidence="2 3">
    <name type="scientific">Roseinatronobacter alkalisoli</name>
    <dbReference type="NCBI Taxonomy" id="3028235"/>
    <lineage>
        <taxon>Bacteria</taxon>
        <taxon>Pseudomonadati</taxon>
        <taxon>Pseudomonadota</taxon>
        <taxon>Alphaproteobacteria</taxon>
        <taxon>Rhodobacterales</taxon>
        <taxon>Paracoccaceae</taxon>
        <taxon>Roseinatronobacter</taxon>
    </lineage>
</organism>
<evidence type="ECO:0000313" key="2">
    <source>
        <dbReference type="EMBL" id="MDD7971984.1"/>
    </source>
</evidence>
<dbReference type="RefSeq" id="WP_274352663.1">
    <property type="nucleotide sequence ID" value="NZ_JAQZSM010000011.1"/>
</dbReference>
<sequence>MKISVIMAAYNSQATIGRAIESFLAQAHPDKELIVIDGASKDNTCAIVENFNSPLIRLHSEHDNGIYDAMNKGLRRISGDAFGCLNSDDCYARPDALALIADALKDADIVSGRLHFVREHDGSAPVRRWHPELHRPGAYARGFSLPHPTSYARRTVLERVGEFSTQYRSASDYDWLMRALEIEGFSHAIIDEVLVNMRIGGESTAGLRAIWKNSRELLEVRQKRLGSGVLDIAMVLNLYRKFMQRAGH</sequence>
<keyword evidence="3" id="KW-1185">Reference proteome</keyword>
<proteinExistence type="predicted"/>
<dbReference type="EMBL" id="JAQZSM010000011">
    <property type="protein sequence ID" value="MDD7971984.1"/>
    <property type="molecule type" value="Genomic_DNA"/>
</dbReference>
<dbReference type="InterPro" id="IPR001173">
    <property type="entry name" value="Glyco_trans_2-like"/>
</dbReference>
<name>A0ABT5TA36_9RHOB</name>
<dbReference type="PANTHER" id="PTHR22916">
    <property type="entry name" value="GLYCOSYLTRANSFERASE"/>
    <property type="match status" value="1"/>
</dbReference>
<accession>A0ABT5TA36</accession>
<dbReference type="Proteomes" id="UP001431784">
    <property type="component" value="Unassembled WGS sequence"/>
</dbReference>
<dbReference type="PANTHER" id="PTHR22916:SF3">
    <property type="entry name" value="UDP-GLCNAC:BETAGAL BETA-1,3-N-ACETYLGLUCOSAMINYLTRANSFERASE-LIKE PROTEIN 1"/>
    <property type="match status" value="1"/>
</dbReference>
<reference evidence="2" key="1">
    <citation type="submission" date="2023-02" db="EMBL/GenBank/DDBJ databases">
        <title>Description of Roseinatronobacter alkalisoli sp. nov., an alkaliphilic bacerium isolated from soda soil.</title>
        <authorList>
            <person name="Wei W."/>
        </authorList>
    </citation>
    <scope>NUCLEOTIDE SEQUENCE</scope>
    <source>
        <strain evidence="2">HJB301</strain>
    </source>
</reference>
<feature type="domain" description="Glycosyltransferase 2-like" evidence="1">
    <location>
        <begin position="4"/>
        <end position="140"/>
    </location>
</feature>
<dbReference type="SUPFAM" id="SSF53448">
    <property type="entry name" value="Nucleotide-diphospho-sugar transferases"/>
    <property type="match status" value="1"/>
</dbReference>
<dbReference type="InterPro" id="IPR029044">
    <property type="entry name" value="Nucleotide-diphossugar_trans"/>
</dbReference>
<evidence type="ECO:0000259" key="1">
    <source>
        <dbReference type="Pfam" id="PF00535"/>
    </source>
</evidence>
<comment type="caution">
    <text evidence="2">The sequence shown here is derived from an EMBL/GenBank/DDBJ whole genome shotgun (WGS) entry which is preliminary data.</text>
</comment>
<gene>
    <name evidence="2" type="ORF">PUT78_12830</name>
</gene>
<dbReference type="Pfam" id="PF00535">
    <property type="entry name" value="Glycos_transf_2"/>
    <property type="match status" value="1"/>
</dbReference>